<evidence type="ECO:0000256" key="13">
    <source>
        <dbReference type="ARBA" id="ARBA00023237"/>
    </source>
</evidence>
<comment type="subcellular location">
    <subcellularLocation>
        <location evidence="1 14">Cell outer membrane</location>
        <topology evidence="1 14">Multi-pass membrane protein</topology>
    </subcellularLocation>
</comment>
<feature type="signal peptide" evidence="16">
    <location>
        <begin position="1"/>
        <end position="23"/>
    </location>
</feature>
<feature type="domain" description="TonB-dependent receptor-like beta-barrel" evidence="17">
    <location>
        <begin position="271"/>
        <end position="716"/>
    </location>
</feature>
<evidence type="ECO:0000256" key="2">
    <source>
        <dbReference type="ARBA" id="ARBA00009810"/>
    </source>
</evidence>
<feature type="domain" description="TonB-dependent receptor plug" evidence="18">
    <location>
        <begin position="93"/>
        <end position="196"/>
    </location>
</feature>
<dbReference type="EMBL" id="CP015367">
    <property type="protein sequence ID" value="APT29657.1"/>
    <property type="molecule type" value="Genomic_DNA"/>
</dbReference>
<evidence type="ECO:0000256" key="5">
    <source>
        <dbReference type="ARBA" id="ARBA00022496"/>
    </source>
</evidence>
<keyword evidence="7 16" id="KW-0732">Signal</keyword>
<evidence type="ECO:0000256" key="16">
    <source>
        <dbReference type="SAM" id="SignalP"/>
    </source>
</evidence>
<keyword evidence="21" id="KW-1185">Reference proteome</keyword>
<dbReference type="GO" id="GO:0015891">
    <property type="term" value="P:siderophore transport"/>
    <property type="evidence" value="ECO:0007669"/>
    <property type="project" value="InterPro"/>
</dbReference>
<dbReference type="Proteomes" id="UP000199140">
    <property type="component" value="Unassembled WGS sequence"/>
</dbReference>
<evidence type="ECO:0000256" key="10">
    <source>
        <dbReference type="ARBA" id="ARBA00023077"/>
    </source>
</evidence>
<dbReference type="InterPro" id="IPR010105">
    <property type="entry name" value="TonB_sidphr_rcpt"/>
</dbReference>
<evidence type="ECO:0000256" key="15">
    <source>
        <dbReference type="RuleBase" id="RU003357"/>
    </source>
</evidence>
<dbReference type="Pfam" id="PF07715">
    <property type="entry name" value="Plug"/>
    <property type="match status" value="1"/>
</dbReference>
<dbReference type="InterPro" id="IPR036942">
    <property type="entry name" value="Beta-barrel_TonB_sf"/>
</dbReference>
<keyword evidence="11 14" id="KW-0472">Membrane</keyword>
<evidence type="ECO:0000313" key="19">
    <source>
        <dbReference type="EMBL" id="APT29657.1"/>
    </source>
</evidence>
<dbReference type="PANTHER" id="PTHR32552:SF68">
    <property type="entry name" value="FERRICHROME OUTER MEMBRANE TRANSPORTER_PHAGE RECEPTOR"/>
    <property type="match status" value="1"/>
</dbReference>
<keyword evidence="3 14" id="KW-0813">Transport</keyword>
<dbReference type="FunFam" id="2.170.130.10:FF:000001">
    <property type="entry name" value="Catecholate siderophore TonB-dependent receptor"/>
    <property type="match status" value="1"/>
</dbReference>
<dbReference type="InterPro" id="IPR039426">
    <property type="entry name" value="TonB-dep_rcpt-like"/>
</dbReference>
<dbReference type="InterPro" id="IPR037066">
    <property type="entry name" value="Plug_dom_sf"/>
</dbReference>
<evidence type="ECO:0000256" key="14">
    <source>
        <dbReference type="PROSITE-ProRule" id="PRU01360"/>
    </source>
</evidence>
<sequence length="745" mass="80244">MVNRSSLLSLLVASTAITNAAVAQDAAVQLNEISVEAARPATVNAAGAGLGGANVSGGDGNSAATSGGGGGPSGVSGYVARVSPTATKTNTPLIETPQSVSVVTREQLNDRNVQDLNQALSYVPGVSANVFGFDPRNDAFYVRGFAEYYDGVYRDGLRQPGVGLIIPRTEPYGYEALTILRGPASGLYGLGSPGGIVDITSKRPVFVPFGEVWFQGGNFDRYQGNFDVGGPVEGSNGTMAYRLTGIVRQSDTFLPGAVDDRQMIAPSFTWRPDSDTSFTLLSEYLHTNLPGTAFFYNEPGFKVTRLYGGDAGFNKTSQQQYRIGYAFEHKFSPDLIFRQNFRYQDAAVSFPFTAFTGVTGLTAQRYAGLYKDKIKSAVVDTQLEGHFWTGPVAHTVIGGVDYAHYDYDRRYGLNFNVPDLNLAGVTDFSNFRYRTFIARPPLTSGSGQSQDQIGVYLQEQAKWDRFVLTLTGRHDWVFQSTSSFTNLVPGTPRDQNDGAFTGRVGLNYLLTPAFVPYASYATTFTPQVGVDSNGRPFKPATGDQIEAGVKVAIPNTNITGSFAGFDIVQTSILRQDPTNIANQVATGSVESKGFEAEMTASFAPGTNLTLAYTHLDVRFLRQTSLVTGQPIDGNSLSGIPGNTFTAFATYLFPPGSILSGLQVGGGVRFAGTSYADDENTVRNPTVTLFDAVLAYDFAALDPKYKGFRAQINAQNIFDRDYTNCQAGFCYRGAPATVIGSLIYRW</sequence>
<keyword evidence="6 14" id="KW-0812">Transmembrane</keyword>
<evidence type="ECO:0000313" key="21">
    <source>
        <dbReference type="Proteomes" id="UP000185487"/>
    </source>
</evidence>
<evidence type="ECO:0000256" key="3">
    <source>
        <dbReference type="ARBA" id="ARBA00022448"/>
    </source>
</evidence>
<dbReference type="Gene3D" id="2.170.130.10">
    <property type="entry name" value="TonB-dependent receptor, plug domain"/>
    <property type="match status" value="1"/>
</dbReference>
<evidence type="ECO:0000256" key="1">
    <source>
        <dbReference type="ARBA" id="ARBA00004571"/>
    </source>
</evidence>
<dbReference type="CDD" id="cd01347">
    <property type="entry name" value="ligand_gated_channel"/>
    <property type="match status" value="1"/>
</dbReference>
<evidence type="ECO:0000256" key="4">
    <source>
        <dbReference type="ARBA" id="ARBA00022452"/>
    </source>
</evidence>
<dbReference type="GO" id="GO:0015344">
    <property type="term" value="F:siderophore uptake transmembrane transporter activity"/>
    <property type="evidence" value="ECO:0007669"/>
    <property type="project" value="TreeGrafter"/>
</dbReference>
<dbReference type="GO" id="GO:0009279">
    <property type="term" value="C:cell outer membrane"/>
    <property type="evidence" value="ECO:0007669"/>
    <property type="project" value="UniProtKB-SubCell"/>
</dbReference>
<dbReference type="PANTHER" id="PTHR32552">
    <property type="entry name" value="FERRICHROME IRON RECEPTOR-RELATED"/>
    <property type="match status" value="1"/>
</dbReference>
<keyword evidence="12 19" id="KW-0675">Receptor</keyword>
<dbReference type="Gene3D" id="2.40.170.20">
    <property type="entry name" value="TonB-dependent receptor, beta-barrel domain"/>
    <property type="match status" value="1"/>
</dbReference>
<keyword evidence="10 15" id="KW-0798">TonB box</keyword>
<gene>
    <name evidence="19" type="ORF">MCBMB27_00366</name>
    <name evidence="20" type="ORF">SAMN05192567_11023</name>
</gene>
<dbReference type="InterPro" id="IPR000531">
    <property type="entry name" value="Beta-barrel_TonB"/>
</dbReference>
<keyword evidence="13 14" id="KW-0998">Cell outer membrane</keyword>
<reference evidence="19 21" key="1">
    <citation type="submission" date="2016-04" db="EMBL/GenBank/DDBJ databases">
        <title>Complete genome sequencing and analysis of CBMB27, Methylobacterium phyllosphaerae isolated from leaf tissues of rice (Oryza sativa L.).</title>
        <authorList>
            <person name="Lee Y."/>
            <person name="Hwangbo K."/>
            <person name="Chung H."/>
            <person name="Yoo J."/>
            <person name="Kim K.Y."/>
            <person name="Sa T.M."/>
            <person name="Um Y."/>
            <person name="Madhaiyan M."/>
        </authorList>
    </citation>
    <scope>NUCLEOTIDE SEQUENCE [LARGE SCALE GENOMIC DNA]</scope>
    <source>
        <strain evidence="19 21">CBMB27</strain>
    </source>
</reference>
<dbReference type="GO" id="GO:0038023">
    <property type="term" value="F:signaling receptor activity"/>
    <property type="evidence" value="ECO:0007669"/>
    <property type="project" value="InterPro"/>
</dbReference>
<evidence type="ECO:0000256" key="12">
    <source>
        <dbReference type="ARBA" id="ARBA00023170"/>
    </source>
</evidence>
<evidence type="ECO:0000313" key="22">
    <source>
        <dbReference type="Proteomes" id="UP000199140"/>
    </source>
</evidence>
<dbReference type="KEGG" id="mphy:MCBMB27_00366"/>
<dbReference type="Pfam" id="PF00593">
    <property type="entry name" value="TonB_dep_Rec_b-barrel"/>
    <property type="match status" value="1"/>
</dbReference>
<comment type="similarity">
    <text evidence="2 14 15">Belongs to the TonB-dependent receptor family.</text>
</comment>
<dbReference type="Proteomes" id="UP000185487">
    <property type="component" value="Chromosome"/>
</dbReference>
<protein>
    <submittedName>
        <fullName evidence="19">Ferrichrome-iron receptor</fullName>
    </submittedName>
    <submittedName>
        <fullName evidence="20">Iron complex outermembrane recepter protein</fullName>
    </submittedName>
</protein>
<dbReference type="SUPFAM" id="SSF56935">
    <property type="entry name" value="Porins"/>
    <property type="match status" value="1"/>
</dbReference>
<evidence type="ECO:0000256" key="6">
    <source>
        <dbReference type="ARBA" id="ARBA00022692"/>
    </source>
</evidence>
<name>A0AAE8L6J7_9HYPH</name>
<proteinExistence type="inferred from homology"/>
<evidence type="ECO:0000313" key="20">
    <source>
        <dbReference type="EMBL" id="SFG91542.1"/>
    </source>
</evidence>
<evidence type="ECO:0000256" key="8">
    <source>
        <dbReference type="ARBA" id="ARBA00023004"/>
    </source>
</evidence>
<evidence type="ECO:0000256" key="9">
    <source>
        <dbReference type="ARBA" id="ARBA00023065"/>
    </source>
</evidence>
<feature type="chain" id="PRO_5042174168" evidence="16">
    <location>
        <begin position="24"/>
        <end position="745"/>
    </location>
</feature>
<evidence type="ECO:0000256" key="7">
    <source>
        <dbReference type="ARBA" id="ARBA00022729"/>
    </source>
</evidence>
<accession>A0AAE8L6J7</accession>
<dbReference type="NCBIfam" id="TIGR01783">
    <property type="entry name" value="TonB-siderophor"/>
    <property type="match status" value="1"/>
</dbReference>
<dbReference type="EMBL" id="FOPK01000010">
    <property type="protein sequence ID" value="SFG91542.1"/>
    <property type="molecule type" value="Genomic_DNA"/>
</dbReference>
<organism evidence="20 22">
    <name type="scientific">Methylobacterium phyllosphaerae</name>
    <dbReference type="NCBI Taxonomy" id="418223"/>
    <lineage>
        <taxon>Bacteria</taxon>
        <taxon>Pseudomonadati</taxon>
        <taxon>Pseudomonadota</taxon>
        <taxon>Alphaproteobacteria</taxon>
        <taxon>Hyphomicrobiales</taxon>
        <taxon>Methylobacteriaceae</taxon>
        <taxon>Methylobacterium</taxon>
    </lineage>
</organism>
<keyword evidence="4 14" id="KW-1134">Transmembrane beta strand</keyword>
<keyword evidence="8" id="KW-0408">Iron</keyword>
<keyword evidence="9" id="KW-0406">Ion transport</keyword>
<evidence type="ECO:0000256" key="11">
    <source>
        <dbReference type="ARBA" id="ARBA00023136"/>
    </source>
</evidence>
<keyword evidence="5" id="KW-0410">Iron transport</keyword>
<dbReference type="InterPro" id="IPR012910">
    <property type="entry name" value="Plug_dom"/>
</dbReference>
<dbReference type="PROSITE" id="PS52016">
    <property type="entry name" value="TONB_DEPENDENT_REC_3"/>
    <property type="match status" value="1"/>
</dbReference>
<evidence type="ECO:0000259" key="18">
    <source>
        <dbReference type="Pfam" id="PF07715"/>
    </source>
</evidence>
<reference evidence="20 22" key="2">
    <citation type="submission" date="2016-10" db="EMBL/GenBank/DDBJ databases">
        <authorList>
            <person name="Varghese N."/>
            <person name="Submissions S."/>
        </authorList>
    </citation>
    <scope>NUCLEOTIDE SEQUENCE [LARGE SCALE GENOMIC DNA]</scope>
    <source>
        <strain evidence="20 22">CBMB27</strain>
    </source>
</reference>
<dbReference type="AlphaFoldDB" id="A0AAE8L6J7"/>
<evidence type="ECO:0000259" key="17">
    <source>
        <dbReference type="Pfam" id="PF00593"/>
    </source>
</evidence>
<dbReference type="RefSeq" id="WP_075379701.1">
    <property type="nucleotide sequence ID" value="NZ_CP015367.1"/>
</dbReference>